<name>A0A3R9DP41_9PSEU</name>
<proteinExistence type="inferred from homology"/>
<dbReference type="OrthoDB" id="9803476at2"/>
<accession>A0A3R9DP41</accession>
<reference evidence="3 4" key="1">
    <citation type="submission" date="2018-12" db="EMBL/GenBank/DDBJ databases">
        <title>Amycolatopsis eburnea sp. nov. actinomycete associate with arbuscular mycorrhiza fungal spore.</title>
        <authorList>
            <person name="Lumyong S."/>
            <person name="Chaiya L."/>
        </authorList>
    </citation>
    <scope>NUCLEOTIDE SEQUENCE [LARGE SCALE GENOMIC DNA]</scope>
    <source>
        <strain evidence="3 4">GLM-1</strain>
    </source>
</reference>
<dbReference type="AlphaFoldDB" id="A0A3R9DP41"/>
<evidence type="ECO:0000313" key="4">
    <source>
        <dbReference type="Proteomes" id="UP000267081"/>
    </source>
</evidence>
<dbReference type="RefSeq" id="WP_125316492.1">
    <property type="nucleotide sequence ID" value="NZ_RSEC01000066.1"/>
</dbReference>
<keyword evidence="4" id="KW-1185">Reference proteome</keyword>
<evidence type="ECO:0000259" key="2">
    <source>
        <dbReference type="Pfam" id="PF08327"/>
    </source>
</evidence>
<dbReference type="Gene3D" id="3.30.530.20">
    <property type="match status" value="1"/>
</dbReference>
<evidence type="ECO:0000313" key="3">
    <source>
        <dbReference type="EMBL" id="RSD07293.1"/>
    </source>
</evidence>
<dbReference type="CDD" id="cd08900">
    <property type="entry name" value="SRPBCC_CalC_Aha1-like_7"/>
    <property type="match status" value="1"/>
</dbReference>
<dbReference type="EMBL" id="RSEC01000066">
    <property type="protein sequence ID" value="RSD07293.1"/>
    <property type="molecule type" value="Genomic_DNA"/>
</dbReference>
<gene>
    <name evidence="3" type="ORF">EIY87_46415</name>
</gene>
<organism evidence="3 4">
    <name type="scientific">Amycolatopsis eburnea</name>
    <dbReference type="NCBI Taxonomy" id="2267691"/>
    <lineage>
        <taxon>Bacteria</taxon>
        <taxon>Bacillati</taxon>
        <taxon>Actinomycetota</taxon>
        <taxon>Actinomycetes</taxon>
        <taxon>Pseudonocardiales</taxon>
        <taxon>Pseudonocardiaceae</taxon>
        <taxon>Amycolatopsis</taxon>
    </lineage>
</organism>
<dbReference type="InterPro" id="IPR013538">
    <property type="entry name" value="ASHA1/2-like_C"/>
</dbReference>
<protein>
    <submittedName>
        <fullName evidence="3">Polyketide cyclase</fullName>
    </submittedName>
</protein>
<sequence length="143" mass="15667">MTVKHATFTLERTYPVPPERVFAAWSDPAAKARWFVPDGTHTLDFRVGGTETVDALGPDDTKLSVVSTYHDIVPQRRIVYATTLSGGTALATVSITTVEFEADGDGTRLVLTEQGAFLDSAEQPEWREQGTGDWLDRLGEALK</sequence>
<feature type="domain" description="Activator of Hsp90 ATPase homologue 1/2-like C-terminal" evidence="2">
    <location>
        <begin position="16"/>
        <end position="142"/>
    </location>
</feature>
<dbReference type="SUPFAM" id="SSF55961">
    <property type="entry name" value="Bet v1-like"/>
    <property type="match status" value="1"/>
</dbReference>
<comment type="similarity">
    <text evidence="1">Belongs to the AHA1 family.</text>
</comment>
<dbReference type="Pfam" id="PF08327">
    <property type="entry name" value="AHSA1"/>
    <property type="match status" value="1"/>
</dbReference>
<comment type="caution">
    <text evidence="3">The sequence shown here is derived from an EMBL/GenBank/DDBJ whole genome shotgun (WGS) entry which is preliminary data.</text>
</comment>
<evidence type="ECO:0000256" key="1">
    <source>
        <dbReference type="ARBA" id="ARBA00006817"/>
    </source>
</evidence>
<dbReference type="Proteomes" id="UP000267081">
    <property type="component" value="Unassembled WGS sequence"/>
</dbReference>
<dbReference type="InterPro" id="IPR023393">
    <property type="entry name" value="START-like_dom_sf"/>
</dbReference>